<evidence type="ECO:0000259" key="1">
    <source>
        <dbReference type="Pfam" id="PF13274"/>
    </source>
</evidence>
<reference evidence="2 3" key="1">
    <citation type="submission" date="2019-07" db="EMBL/GenBank/DDBJ databases">
        <title>Complete Genome Sequence of drought tolerant Plant Growth-Promoting Rhizobacterium Glutamicibacter halophytocola DR408.</title>
        <authorList>
            <person name="Nishu S.D."/>
            <person name="Lee T.K."/>
        </authorList>
    </citation>
    <scope>NUCLEOTIDE SEQUENCE [LARGE SCALE GENOMIC DNA]</scope>
    <source>
        <strain evidence="2 3">DR408</strain>
    </source>
</reference>
<proteinExistence type="predicted"/>
<accession>A0ABX5Y5C6</accession>
<protein>
    <submittedName>
        <fullName evidence="2">DUF4065 domain-containing protein</fullName>
    </submittedName>
</protein>
<name>A0ABX5Y5C6_9MICC</name>
<keyword evidence="3" id="KW-1185">Reference proteome</keyword>
<dbReference type="RefSeq" id="WP_146274835.1">
    <property type="nucleotide sequence ID" value="NZ_CP042260.1"/>
</dbReference>
<feature type="domain" description="Antitoxin SocA-like Panacea" evidence="1">
    <location>
        <begin position="26"/>
        <end position="116"/>
    </location>
</feature>
<sequence>MHGTRQANDLAAYLILKLGRIETLKLQKLLYYCNGWSMALRDKPIFRDRTEAWMHGPVVVDIYQSHRLKSSVDEWKDGNPDRLDKQEKAIAEMVISLYGKRSGWALRNLTHNESPWAVAWERCGQGARRNEEITRGEIDDYFSGLLASGQVIDED</sequence>
<dbReference type="InterPro" id="IPR025272">
    <property type="entry name" value="SocA_Panacea"/>
</dbReference>
<evidence type="ECO:0000313" key="2">
    <source>
        <dbReference type="EMBL" id="QDY64890.1"/>
    </source>
</evidence>
<dbReference type="Proteomes" id="UP000320717">
    <property type="component" value="Chromosome"/>
</dbReference>
<evidence type="ECO:0000313" key="3">
    <source>
        <dbReference type="Proteomes" id="UP000320717"/>
    </source>
</evidence>
<dbReference type="Pfam" id="PF13274">
    <property type="entry name" value="SocA_Panacea"/>
    <property type="match status" value="1"/>
</dbReference>
<gene>
    <name evidence="2" type="ORF">FQA45_00375</name>
</gene>
<organism evidence="2 3">
    <name type="scientific">Glutamicibacter halophytocola</name>
    <dbReference type="NCBI Taxonomy" id="1933880"/>
    <lineage>
        <taxon>Bacteria</taxon>
        <taxon>Bacillati</taxon>
        <taxon>Actinomycetota</taxon>
        <taxon>Actinomycetes</taxon>
        <taxon>Micrococcales</taxon>
        <taxon>Micrococcaceae</taxon>
        <taxon>Glutamicibacter</taxon>
    </lineage>
</organism>
<dbReference type="EMBL" id="CP042260">
    <property type="protein sequence ID" value="QDY64890.1"/>
    <property type="molecule type" value="Genomic_DNA"/>
</dbReference>